<organism evidence="2 3">
    <name type="scientific">Papaver atlanticum</name>
    <dbReference type="NCBI Taxonomy" id="357466"/>
    <lineage>
        <taxon>Eukaryota</taxon>
        <taxon>Viridiplantae</taxon>
        <taxon>Streptophyta</taxon>
        <taxon>Embryophyta</taxon>
        <taxon>Tracheophyta</taxon>
        <taxon>Spermatophyta</taxon>
        <taxon>Magnoliopsida</taxon>
        <taxon>Ranunculales</taxon>
        <taxon>Papaveraceae</taxon>
        <taxon>Papaveroideae</taxon>
        <taxon>Papaver</taxon>
    </lineage>
</organism>
<dbReference type="Gene3D" id="1.20.1280.50">
    <property type="match status" value="1"/>
</dbReference>
<keyword evidence="3" id="KW-1185">Reference proteome</keyword>
<sequence>MDRIRNLRDSLIHHILSFLEIKQIAQTSVLSKQWRYIWTYEKVGVQQPHLIIRLAICMD</sequence>
<name>A0AAD4SMR6_9MAGN</name>
<gene>
    <name evidence="2" type="ORF">MKW98_023189</name>
</gene>
<dbReference type="Pfam" id="PF00646">
    <property type="entry name" value="F-box"/>
    <property type="match status" value="1"/>
</dbReference>
<dbReference type="PANTHER" id="PTHR32212">
    <property type="entry name" value="CYCLIN-LIKE F-BOX"/>
    <property type="match status" value="1"/>
</dbReference>
<dbReference type="SMART" id="SM00256">
    <property type="entry name" value="FBOX"/>
    <property type="match status" value="1"/>
</dbReference>
<reference evidence="2" key="1">
    <citation type="submission" date="2022-04" db="EMBL/GenBank/DDBJ databases">
        <title>A functionally conserved STORR gene fusion in Papaver species that diverged 16.8 million years ago.</title>
        <authorList>
            <person name="Catania T."/>
        </authorList>
    </citation>
    <scope>NUCLEOTIDE SEQUENCE</scope>
    <source>
        <strain evidence="2">S-188037</strain>
    </source>
</reference>
<dbReference type="Proteomes" id="UP001202328">
    <property type="component" value="Unassembled WGS sequence"/>
</dbReference>
<proteinExistence type="predicted"/>
<dbReference type="EMBL" id="JAJJMB010009803">
    <property type="protein sequence ID" value="KAI3912320.1"/>
    <property type="molecule type" value="Genomic_DNA"/>
</dbReference>
<evidence type="ECO:0000313" key="3">
    <source>
        <dbReference type="Proteomes" id="UP001202328"/>
    </source>
</evidence>
<dbReference type="InterPro" id="IPR001810">
    <property type="entry name" value="F-box_dom"/>
</dbReference>
<dbReference type="CDD" id="cd22160">
    <property type="entry name" value="F-box_AtFBL13-like"/>
    <property type="match status" value="1"/>
</dbReference>
<accession>A0AAD4SMR6</accession>
<dbReference type="SUPFAM" id="SSF81383">
    <property type="entry name" value="F-box domain"/>
    <property type="match status" value="1"/>
</dbReference>
<protein>
    <recommendedName>
        <fullName evidence="1">F-box domain-containing protein</fullName>
    </recommendedName>
</protein>
<evidence type="ECO:0000313" key="2">
    <source>
        <dbReference type="EMBL" id="KAI3912320.1"/>
    </source>
</evidence>
<evidence type="ECO:0000259" key="1">
    <source>
        <dbReference type="SMART" id="SM00256"/>
    </source>
</evidence>
<dbReference type="InterPro" id="IPR053781">
    <property type="entry name" value="F-box_AtFBL13-like"/>
</dbReference>
<dbReference type="PANTHER" id="PTHR32212:SF234">
    <property type="entry name" value="F-BOX_LRR-REPEAT PROTEIN 13-LIKE"/>
    <property type="match status" value="1"/>
</dbReference>
<feature type="domain" description="F-box" evidence="1">
    <location>
        <begin position="7"/>
        <end position="47"/>
    </location>
</feature>
<dbReference type="InterPro" id="IPR036047">
    <property type="entry name" value="F-box-like_dom_sf"/>
</dbReference>
<dbReference type="AlphaFoldDB" id="A0AAD4SMR6"/>
<comment type="caution">
    <text evidence="2">The sequence shown here is derived from an EMBL/GenBank/DDBJ whole genome shotgun (WGS) entry which is preliminary data.</text>
</comment>